<dbReference type="InterPro" id="IPR011250">
    <property type="entry name" value="OMP/PagP_B-barrel"/>
</dbReference>
<dbReference type="Proteomes" id="UP000443582">
    <property type="component" value="Unassembled WGS sequence"/>
</dbReference>
<feature type="signal peptide" evidence="1">
    <location>
        <begin position="1"/>
        <end position="21"/>
    </location>
</feature>
<accession>A0ABY0INH9</accession>
<protein>
    <recommendedName>
        <fullName evidence="4">Autotransporter domain-containing protein</fullName>
    </recommendedName>
</protein>
<proteinExistence type="predicted"/>
<evidence type="ECO:0000313" key="2">
    <source>
        <dbReference type="EMBL" id="RZF23034.1"/>
    </source>
</evidence>
<evidence type="ECO:0000256" key="1">
    <source>
        <dbReference type="SAM" id="SignalP"/>
    </source>
</evidence>
<dbReference type="RefSeq" id="WP_114705977.1">
    <property type="nucleotide sequence ID" value="NZ_QDKL01000001.1"/>
</dbReference>
<sequence length="494" mass="55160">MKIIKLLLTSFIILISIDAFAAPSARRCMILPVRDTVGGAIGYEVFSKIERYLKSSRWCYYQYNSEIINILSNYKQDLDKALENPKVLRLVSDKTNAGSIIKVKIESLPQGVTVHLKIIGANGQDILFREELDLNQDDPDVIAQTVNNWLDQYEKQIPYDARVLGVLGQQFSIDLGKDAGIYVDYEVKIVRPMRRRRHPLLKEVVDWDTKTIGTGRIIHVGESLSQVKVLRYEDKSLVQVDDWVIINKNTKSSEKREMQYTPTEDEEAYSFGLLGNFGASLLLGTGSNNNSSASGGTKAISGFDFKIAIEGEIYATRNYWVGIDLEKGFGSYSKDSGTLSPEDNSMDSSTFRLLAGYKYLPMGFFFGPQIDIYLGYGSYSHGYDTQISNGFTGVNFSGLLIGAKGSMPIVKDLRIYFQFDFMFSPSYEEDVTVFGNASDTSNIYLEAGGEYKYGPAVTLFGGIAYLGNKAEFASDQRKVDIKSTSLKAGVKFKF</sequence>
<comment type="caution">
    <text evidence="2">The sequence shown here is derived from an EMBL/GenBank/DDBJ whole genome shotgun (WGS) entry which is preliminary data.</text>
</comment>
<keyword evidence="1" id="KW-0732">Signal</keyword>
<evidence type="ECO:0000313" key="3">
    <source>
        <dbReference type="Proteomes" id="UP000443582"/>
    </source>
</evidence>
<organism evidence="2 3">
    <name type="scientific">Halobacteriovorax vibrionivorans</name>
    <dbReference type="NCBI Taxonomy" id="2152716"/>
    <lineage>
        <taxon>Bacteria</taxon>
        <taxon>Pseudomonadati</taxon>
        <taxon>Bdellovibrionota</taxon>
        <taxon>Bacteriovoracia</taxon>
        <taxon>Bacteriovoracales</taxon>
        <taxon>Halobacteriovoraceae</taxon>
        <taxon>Halobacteriovorax</taxon>
    </lineage>
</organism>
<dbReference type="EMBL" id="QDKL01000001">
    <property type="protein sequence ID" value="RZF23034.1"/>
    <property type="molecule type" value="Genomic_DNA"/>
</dbReference>
<evidence type="ECO:0008006" key="4">
    <source>
        <dbReference type="Google" id="ProtNLM"/>
    </source>
</evidence>
<feature type="chain" id="PRO_5046917617" description="Autotransporter domain-containing protein" evidence="1">
    <location>
        <begin position="22"/>
        <end position="494"/>
    </location>
</feature>
<reference evidence="3" key="1">
    <citation type="journal article" date="2019" name="Int. J. Syst. Evol. Microbiol.">
        <title>Halobacteriovorax valvorus sp. nov., a novel prokaryotic predator isolated from coastal seawater of China.</title>
        <authorList>
            <person name="Chen M.-X."/>
        </authorList>
    </citation>
    <scope>NUCLEOTIDE SEQUENCE [LARGE SCALE GENOMIC DNA]</scope>
    <source>
        <strain evidence="3">BL9</strain>
    </source>
</reference>
<dbReference type="SUPFAM" id="SSF56925">
    <property type="entry name" value="OMPA-like"/>
    <property type="match status" value="1"/>
</dbReference>
<gene>
    <name evidence="2" type="ORF">DAY19_04485</name>
</gene>
<keyword evidence="3" id="KW-1185">Reference proteome</keyword>
<name>A0ABY0INH9_9BACT</name>